<reference evidence="2 3" key="1">
    <citation type="submission" date="2017-09" db="EMBL/GenBank/DDBJ databases">
        <authorList>
            <person name="Ehlers B."/>
            <person name="Leendertz F.H."/>
        </authorList>
    </citation>
    <scope>NUCLEOTIDE SEQUENCE [LARGE SCALE GENOMIC DNA]</scope>
    <source>
        <strain evidence="2 3">DSM 27208</strain>
    </source>
</reference>
<dbReference type="EMBL" id="OBEJ01000002">
    <property type="protein sequence ID" value="SNZ12551.1"/>
    <property type="molecule type" value="Genomic_DNA"/>
</dbReference>
<dbReference type="GO" id="GO:0008757">
    <property type="term" value="F:S-adenosylmethionine-dependent methyltransferase activity"/>
    <property type="evidence" value="ECO:0007669"/>
    <property type="project" value="InterPro"/>
</dbReference>
<keyword evidence="2" id="KW-0489">Methyltransferase</keyword>
<accession>A0A285NY26</accession>
<sequence>MREFSADYLSETREGMWDDSREALAPLDLDRWDSVLDVGCGTGELSAVLSEETGGEVVGVDADPSLLDVAGERVPTAAGDATRLPFADDSFDLVVCQALLINLPDPAAAVREFARVARHRVAAVEPDNGAVTVESSVDAESGLADRARRAYLDGVGTDVTLGGAGTRAAFEDAGIEDSTTRRYDHVQSVEPPYSERDIDAAKRKATGEGLADDLPTMLAGDLTEAEYDDLRSRWREMGREVVGQMADGEYRRRETVPFFVTVGSVEQSG</sequence>
<name>A0A285NY26_NATPI</name>
<dbReference type="PANTHER" id="PTHR43591:SF24">
    <property type="entry name" value="2-METHOXY-6-POLYPRENYL-1,4-BENZOQUINOL METHYLASE, MITOCHONDRIAL"/>
    <property type="match status" value="1"/>
</dbReference>
<dbReference type="GO" id="GO:0032259">
    <property type="term" value="P:methylation"/>
    <property type="evidence" value="ECO:0007669"/>
    <property type="project" value="UniProtKB-KW"/>
</dbReference>
<dbReference type="Proteomes" id="UP000219453">
    <property type="component" value="Unassembled WGS sequence"/>
</dbReference>
<evidence type="ECO:0000313" key="3">
    <source>
        <dbReference type="Proteomes" id="UP000219453"/>
    </source>
</evidence>
<feature type="domain" description="Methyltransferase type 11" evidence="1">
    <location>
        <begin position="36"/>
        <end position="119"/>
    </location>
</feature>
<organism evidence="2 3">
    <name type="scientific">Natronoarchaeum philippinense</name>
    <dbReference type="NCBI Taxonomy" id="558529"/>
    <lineage>
        <taxon>Archaea</taxon>
        <taxon>Methanobacteriati</taxon>
        <taxon>Methanobacteriota</taxon>
        <taxon>Stenosarchaea group</taxon>
        <taxon>Halobacteria</taxon>
        <taxon>Halobacteriales</taxon>
        <taxon>Natronoarchaeaceae</taxon>
    </lineage>
</organism>
<evidence type="ECO:0000259" key="1">
    <source>
        <dbReference type="Pfam" id="PF08241"/>
    </source>
</evidence>
<evidence type="ECO:0000313" key="2">
    <source>
        <dbReference type="EMBL" id="SNZ12551.1"/>
    </source>
</evidence>
<dbReference type="Pfam" id="PF08241">
    <property type="entry name" value="Methyltransf_11"/>
    <property type="match status" value="1"/>
</dbReference>
<dbReference type="CDD" id="cd02440">
    <property type="entry name" value="AdoMet_MTases"/>
    <property type="match status" value="1"/>
</dbReference>
<protein>
    <submittedName>
        <fullName evidence="2">Methyltransferase domain-containing protein</fullName>
    </submittedName>
</protein>
<dbReference type="SUPFAM" id="SSF53335">
    <property type="entry name" value="S-adenosyl-L-methionine-dependent methyltransferases"/>
    <property type="match status" value="1"/>
</dbReference>
<keyword evidence="2" id="KW-0808">Transferase</keyword>
<dbReference type="InterPro" id="IPR029063">
    <property type="entry name" value="SAM-dependent_MTases_sf"/>
</dbReference>
<dbReference type="InterPro" id="IPR013216">
    <property type="entry name" value="Methyltransf_11"/>
</dbReference>
<dbReference type="RefSeq" id="WP_097008735.1">
    <property type="nucleotide sequence ID" value="NZ_OBEJ01000002.1"/>
</dbReference>
<dbReference type="Gene3D" id="3.40.50.150">
    <property type="entry name" value="Vaccinia Virus protein VP39"/>
    <property type="match status" value="1"/>
</dbReference>
<keyword evidence="3" id="KW-1185">Reference proteome</keyword>
<gene>
    <name evidence="2" type="ORF">SAMN06269185_1802</name>
</gene>
<dbReference type="PANTHER" id="PTHR43591">
    <property type="entry name" value="METHYLTRANSFERASE"/>
    <property type="match status" value="1"/>
</dbReference>
<dbReference type="AlphaFoldDB" id="A0A285NY26"/>
<proteinExistence type="predicted"/>